<dbReference type="AlphaFoldDB" id="A0A0A0B740"/>
<dbReference type="InterPro" id="IPR018656">
    <property type="entry name" value="DUF2087"/>
</dbReference>
<feature type="domain" description="DUF2087" evidence="1">
    <location>
        <begin position="24"/>
        <end position="93"/>
    </location>
</feature>
<name>A0A0A0B740_9CELL</name>
<dbReference type="OrthoDB" id="529288at2"/>
<dbReference type="STRING" id="1408250.Q760_18315"/>
<protein>
    <recommendedName>
        <fullName evidence="1">DUF2087 domain-containing protein</fullName>
    </recommendedName>
</protein>
<reference evidence="2 3" key="1">
    <citation type="submission" date="2013-10" db="EMBL/GenBank/DDBJ databases">
        <authorList>
            <person name="Wang G."/>
            <person name="Zhuang W."/>
        </authorList>
    </citation>
    <scope>NUCLEOTIDE SEQUENCE [LARGE SCALE GENOMIC DNA]</scope>
    <source>
        <strain evidence="2 3">DSM 20118</strain>
    </source>
</reference>
<comment type="caution">
    <text evidence="2">The sequence shown here is derived from an EMBL/GenBank/DDBJ whole genome shotgun (WGS) entry which is preliminary data.</text>
</comment>
<keyword evidence="3" id="KW-1185">Reference proteome</keyword>
<dbReference type="Proteomes" id="UP000029833">
    <property type="component" value="Unassembled WGS sequence"/>
</dbReference>
<evidence type="ECO:0000259" key="1">
    <source>
        <dbReference type="Pfam" id="PF09860"/>
    </source>
</evidence>
<proteinExistence type="predicted"/>
<sequence length="102" mass="11831">MPDDRPDGPRRAPKDPERFLVRGRLERLPRRRADRDLVISYLASRTLPVHQPVTERELTDRLAALAADPVGLRREMVDAGLVTRTRDGAEYWRTHVTEFDFP</sequence>
<accession>A0A0A0B740</accession>
<evidence type="ECO:0000313" key="2">
    <source>
        <dbReference type="EMBL" id="KGM01624.1"/>
    </source>
</evidence>
<evidence type="ECO:0000313" key="3">
    <source>
        <dbReference type="Proteomes" id="UP000029833"/>
    </source>
</evidence>
<dbReference type="Pfam" id="PF09860">
    <property type="entry name" value="DUF2087"/>
    <property type="match status" value="1"/>
</dbReference>
<gene>
    <name evidence="2" type="ORF">Q760_18315</name>
</gene>
<dbReference type="RefSeq" id="WP_034631653.1">
    <property type="nucleotide sequence ID" value="NZ_AXNT01000093.1"/>
</dbReference>
<dbReference type="EMBL" id="AXNT01000093">
    <property type="protein sequence ID" value="KGM01624.1"/>
    <property type="molecule type" value="Genomic_DNA"/>
</dbReference>
<organism evidence="2 3">
    <name type="scientific">Cellulomonas cellasea DSM 20118</name>
    <dbReference type="NCBI Taxonomy" id="1408250"/>
    <lineage>
        <taxon>Bacteria</taxon>
        <taxon>Bacillati</taxon>
        <taxon>Actinomycetota</taxon>
        <taxon>Actinomycetes</taxon>
        <taxon>Micrococcales</taxon>
        <taxon>Cellulomonadaceae</taxon>
        <taxon>Cellulomonas</taxon>
    </lineage>
</organism>